<dbReference type="AlphaFoldDB" id="A0A182IHJ3"/>
<protein>
    <submittedName>
        <fullName evidence="1">Uncharacterized protein</fullName>
    </submittedName>
</protein>
<sequence length="50" mass="5494">MRSPLQPVPAYDTNKQFVVVVVCAKISRNERLSTAPCVSQPNQPPLSEVV</sequence>
<proteinExistence type="predicted"/>
<dbReference type="EnsemblMetazoa" id="AARA014917-RA">
    <property type="protein sequence ID" value="AARA014917-PA"/>
    <property type="gene ID" value="AARA014917"/>
</dbReference>
<accession>A0A182IHJ3</accession>
<evidence type="ECO:0000313" key="2">
    <source>
        <dbReference type="Proteomes" id="UP000075840"/>
    </source>
</evidence>
<dbReference type="EMBL" id="APCN01001251">
    <property type="status" value="NOT_ANNOTATED_CDS"/>
    <property type="molecule type" value="Genomic_DNA"/>
</dbReference>
<organism evidence="1 2">
    <name type="scientific">Anopheles arabiensis</name>
    <name type="common">Mosquito</name>
    <dbReference type="NCBI Taxonomy" id="7173"/>
    <lineage>
        <taxon>Eukaryota</taxon>
        <taxon>Metazoa</taxon>
        <taxon>Ecdysozoa</taxon>
        <taxon>Arthropoda</taxon>
        <taxon>Hexapoda</taxon>
        <taxon>Insecta</taxon>
        <taxon>Pterygota</taxon>
        <taxon>Neoptera</taxon>
        <taxon>Endopterygota</taxon>
        <taxon>Diptera</taxon>
        <taxon>Nematocera</taxon>
        <taxon>Culicoidea</taxon>
        <taxon>Culicidae</taxon>
        <taxon>Anophelinae</taxon>
        <taxon>Anopheles</taxon>
    </lineage>
</organism>
<reference evidence="1" key="1">
    <citation type="submission" date="2022-08" db="UniProtKB">
        <authorList>
            <consortium name="EnsemblMetazoa"/>
        </authorList>
    </citation>
    <scope>IDENTIFICATION</scope>
    <source>
        <strain evidence="1">Dongola</strain>
    </source>
</reference>
<name>A0A182IHJ3_ANOAR</name>
<dbReference type="Proteomes" id="UP000075840">
    <property type="component" value="Unassembled WGS sequence"/>
</dbReference>
<keyword evidence="2" id="KW-1185">Reference proteome</keyword>
<evidence type="ECO:0000313" key="1">
    <source>
        <dbReference type="EnsemblMetazoa" id="AARA014917-PA"/>
    </source>
</evidence>
<dbReference type="VEuPathDB" id="VectorBase:AARA014917"/>